<dbReference type="InterPro" id="IPR002734">
    <property type="entry name" value="RibDG_C"/>
</dbReference>
<keyword evidence="2" id="KW-0521">NADP</keyword>
<dbReference type="OMA" id="HLITEWE"/>
<keyword evidence="4" id="KW-0732">Signal</keyword>
<feature type="domain" description="Bacterial bifunctional deaminase-reductase C-terminal" evidence="5">
    <location>
        <begin position="62"/>
        <end position="249"/>
    </location>
</feature>
<protein>
    <recommendedName>
        <fullName evidence="5">Bacterial bifunctional deaminase-reductase C-terminal domain-containing protein</fullName>
    </recommendedName>
</protein>
<dbReference type="InterPro" id="IPR050765">
    <property type="entry name" value="Riboflavin_Biosynth_HTPR"/>
</dbReference>
<dbReference type="GO" id="GO:0009231">
    <property type="term" value="P:riboflavin biosynthetic process"/>
    <property type="evidence" value="ECO:0007669"/>
    <property type="project" value="InterPro"/>
</dbReference>
<gene>
    <name evidence="6" type="ORF">PTTT1_LOCUS40529</name>
</gene>
<dbReference type="InterPro" id="IPR024072">
    <property type="entry name" value="DHFR-like_dom_sf"/>
</dbReference>
<dbReference type="GO" id="GO:0008703">
    <property type="term" value="F:5-amino-6-(5-phosphoribosylamino)uracil reductase activity"/>
    <property type="evidence" value="ECO:0007669"/>
    <property type="project" value="InterPro"/>
</dbReference>
<proteinExistence type="predicted"/>
<evidence type="ECO:0000313" key="6">
    <source>
        <dbReference type="EMBL" id="CAG9289084.1"/>
    </source>
</evidence>
<evidence type="ECO:0000256" key="2">
    <source>
        <dbReference type="ARBA" id="ARBA00022857"/>
    </source>
</evidence>
<dbReference type="Gene3D" id="3.40.430.10">
    <property type="entry name" value="Dihydrofolate Reductase, subunit A"/>
    <property type="match status" value="1"/>
</dbReference>
<evidence type="ECO:0000259" key="5">
    <source>
        <dbReference type="Pfam" id="PF01872"/>
    </source>
</evidence>
<sequence length="281" mass="30533">MRIPSRFRSLLCGILCSTLSADEALSKTQILDVLVVQNIVTELRTAQKQFMPDAASPLFPRPFITAAYAQSVDGKLAAYNGKEEVETTSNFPLSGSDSLLLTHAIRASHDGVLIGGKTLSIDNPRLTNRLWDHDSLKLHAQPTSIVLDTHLNNIQSLGDSMRLKHPIICCSKEAASSCKELPSSVVLLPCRCSKNGQIDLGDMLHKLYIGYGIKSLMIEGGPTLLKSFLDDQLVDCLCITIAPKFLGSGIGVSTNKGYHLPVSTTNFYIVGKDCCMISVIR</sequence>
<dbReference type="Proteomes" id="UP000836788">
    <property type="component" value="Chromosome 4"/>
</dbReference>
<keyword evidence="3" id="KW-0560">Oxidoreductase</keyword>
<comment type="pathway">
    <text evidence="1">Cofactor biosynthesis; riboflavin biosynthesis.</text>
</comment>
<dbReference type="EMBL" id="OU594945">
    <property type="protein sequence ID" value="CAG9289084.1"/>
    <property type="molecule type" value="Genomic_DNA"/>
</dbReference>
<reference evidence="6" key="1">
    <citation type="submission" date="2022-02" db="EMBL/GenBank/DDBJ databases">
        <authorList>
            <person name="Giguere J D."/>
        </authorList>
    </citation>
    <scope>NUCLEOTIDE SEQUENCE</scope>
    <source>
        <strain evidence="6">CCAP 1055/1</strain>
    </source>
</reference>
<feature type="chain" id="PRO_5035453010" description="Bacterial bifunctional deaminase-reductase C-terminal domain-containing protein" evidence="4">
    <location>
        <begin position="27"/>
        <end position="281"/>
    </location>
</feature>
<evidence type="ECO:0000256" key="4">
    <source>
        <dbReference type="SAM" id="SignalP"/>
    </source>
</evidence>
<dbReference type="Pfam" id="PF01872">
    <property type="entry name" value="RibD_C"/>
    <property type="match status" value="1"/>
</dbReference>
<evidence type="ECO:0000256" key="3">
    <source>
        <dbReference type="ARBA" id="ARBA00023002"/>
    </source>
</evidence>
<evidence type="ECO:0000256" key="1">
    <source>
        <dbReference type="ARBA" id="ARBA00005104"/>
    </source>
</evidence>
<dbReference type="AlphaFoldDB" id="A0A8J9TAE9"/>
<name>A0A8J9TAE9_PHATR</name>
<accession>A0A8J9TAE9</accession>
<dbReference type="PANTHER" id="PTHR38011">
    <property type="entry name" value="DIHYDROFOLATE REDUCTASE FAMILY PROTEIN (AFU_ORTHOLOGUE AFUA_8G06820)"/>
    <property type="match status" value="1"/>
</dbReference>
<dbReference type="PANTHER" id="PTHR38011:SF7">
    <property type="entry name" value="2,5-DIAMINO-6-RIBOSYLAMINO-4(3H)-PYRIMIDINONE 5'-PHOSPHATE REDUCTASE"/>
    <property type="match status" value="1"/>
</dbReference>
<organism evidence="6">
    <name type="scientific">Phaeodactylum tricornutum</name>
    <name type="common">Diatom</name>
    <dbReference type="NCBI Taxonomy" id="2850"/>
    <lineage>
        <taxon>Eukaryota</taxon>
        <taxon>Sar</taxon>
        <taxon>Stramenopiles</taxon>
        <taxon>Ochrophyta</taxon>
        <taxon>Bacillariophyta</taxon>
        <taxon>Bacillariophyceae</taxon>
        <taxon>Bacillariophycidae</taxon>
        <taxon>Naviculales</taxon>
        <taxon>Phaeodactylaceae</taxon>
        <taxon>Phaeodactylum</taxon>
    </lineage>
</organism>
<feature type="signal peptide" evidence="4">
    <location>
        <begin position="1"/>
        <end position="26"/>
    </location>
</feature>
<dbReference type="SUPFAM" id="SSF53597">
    <property type="entry name" value="Dihydrofolate reductase-like"/>
    <property type="match status" value="1"/>
</dbReference>